<dbReference type="InterPro" id="IPR050870">
    <property type="entry name" value="FAST_kinase"/>
</dbReference>
<evidence type="ECO:0000313" key="5">
    <source>
        <dbReference type="Proteomes" id="UP000639338"/>
    </source>
</evidence>
<evidence type="ECO:0000259" key="3">
    <source>
        <dbReference type="PROSITE" id="PS51286"/>
    </source>
</evidence>
<proteinExistence type="predicted"/>
<accession>A0A834XSA0</accession>
<dbReference type="GO" id="GO:0044528">
    <property type="term" value="P:regulation of mitochondrial mRNA stability"/>
    <property type="evidence" value="ECO:0007669"/>
    <property type="project" value="InterPro"/>
</dbReference>
<dbReference type="InterPro" id="IPR010622">
    <property type="entry name" value="FAST_Leu-rich"/>
</dbReference>
<dbReference type="EMBL" id="JACMRX010000004">
    <property type="protein sequence ID" value="KAF7990925.1"/>
    <property type="molecule type" value="Genomic_DNA"/>
</dbReference>
<dbReference type="Proteomes" id="UP000639338">
    <property type="component" value="Unassembled WGS sequence"/>
</dbReference>
<dbReference type="GO" id="GO:0005759">
    <property type="term" value="C:mitochondrial matrix"/>
    <property type="evidence" value="ECO:0007669"/>
    <property type="project" value="TreeGrafter"/>
</dbReference>
<dbReference type="InterPro" id="IPR013579">
    <property type="entry name" value="FAST_2"/>
</dbReference>
<name>A0A834XSA0_APHGI</name>
<sequence>MLKLVGTLRNGSRYSPVSSNWCLSNHQAIGALSTTTSLQKEYAESKNSMTNRVFKSLKDDQKSESDDVINTTETILKDKKNEKQKITKAKKIIPSANIMSFGVGDLNESFADVKGISLVESVKLMSSLATRQRRVKPLLKTLADNINNTKSELGIKNIADILYSMAKLNFRNELLLKKLSIDLQKAIESVDQSPIVGSILTSLGMLKYRNDQLMDELCKWCIKNKKIIRTQDLCAMVLTLATIGYVPVDSDIFFTEVLGNLKETDMTKSSEWLDVVWSLTILNRVTSEKISSVLDENFHIKLADPTNIPLAKKHKLLNINAYAKSLLDNYKGPLIQSNSPVFDAPLVRTKDKQVFVKSITDALANLFPSRDHFRLNVDGGTGFLTDIEFYLDKKGTPLIIDNINNDTTVLRIAILANYYHDYCLGKNSLLGSVLLHQRLLEANGYKIINISHSDLHTDDKLLTRITYISNRLKTIVK</sequence>
<dbReference type="PANTHER" id="PTHR21228">
    <property type="entry name" value="FAST LEU-RICH DOMAIN-CONTAINING"/>
    <property type="match status" value="1"/>
</dbReference>
<dbReference type="PROSITE" id="PS51286">
    <property type="entry name" value="RAP"/>
    <property type="match status" value="1"/>
</dbReference>
<comment type="subcellular location">
    <subcellularLocation>
        <location evidence="1">Mitochondrion</location>
    </subcellularLocation>
</comment>
<gene>
    <name evidence="4" type="ORF">HCN44_000730</name>
</gene>
<dbReference type="OrthoDB" id="6501018at2759"/>
<protein>
    <recommendedName>
        <fullName evidence="3">RAP domain-containing protein</fullName>
    </recommendedName>
</protein>
<dbReference type="Pfam" id="PF08368">
    <property type="entry name" value="FAST_2"/>
    <property type="match status" value="1"/>
</dbReference>
<dbReference type="Pfam" id="PF06743">
    <property type="entry name" value="FAST_1"/>
    <property type="match status" value="1"/>
</dbReference>
<evidence type="ECO:0000313" key="4">
    <source>
        <dbReference type="EMBL" id="KAF7990925.1"/>
    </source>
</evidence>
<feature type="domain" description="RAP" evidence="3">
    <location>
        <begin position="412"/>
        <end position="470"/>
    </location>
</feature>
<dbReference type="GO" id="GO:0035770">
    <property type="term" value="C:ribonucleoprotein granule"/>
    <property type="evidence" value="ECO:0007669"/>
    <property type="project" value="TreeGrafter"/>
</dbReference>
<comment type="caution">
    <text evidence="4">The sequence shown here is derived from an EMBL/GenBank/DDBJ whole genome shotgun (WGS) entry which is preliminary data.</text>
</comment>
<keyword evidence="5" id="KW-1185">Reference proteome</keyword>
<reference evidence="4 5" key="1">
    <citation type="submission" date="2020-08" db="EMBL/GenBank/DDBJ databases">
        <title>Aphidius gifuensis genome sequencing and assembly.</title>
        <authorList>
            <person name="Du Z."/>
        </authorList>
    </citation>
    <scope>NUCLEOTIDE SEQUENCE [LARGE SCALE GENOMIC DNA]</scope>
    <source>
        <strain evidence="4">YNYX2018</strain>
        <tissue evidence="4">Adults</tissue>
    </source>
</reference>
<keyword evidence="2" id="KW-0496">Mitochondrion</keyword>
<dbReference type="PANTHER" id="PTHR21228:SF69">
    <property type="entry name" value="GH07286P"/>
    <property type="match status" value="1"/>
</dbReference>
<dbReference type="SMART" id="SM00952">
    <property type="entry name" value="RAP"/>
    <property type="match status" value="1"/>
</dbReference>
<dbReference type="InterPro" id="IPR013584">
    <property type="entry name" value="RAP"/>
</dbReference>
<dbReference type="InterPro" id="IPR058917">
    <property type="entry name" value="RESC6_dom"/>
</dbReference>
<dbReference type="AlphaFoldDB" id="A0A834XSA0"/>
<dbReference type="GO" id="GO:0003723">
    <property type="term" value="F:RNA binding"/>
    <property type="evidence" value="ECO:0007669"/>
    <property type="project" value="TreeGrafter"/>
</dbReference>
<evidence type="ECO:0000256" key="1">
    <source>
        <dbReference type="ARBA" id="ARBA00004173"/>
    </source>
</evidence>
<organism evidence="4 5">
    <name type="scientific">Aphidius gifuensis</name>
    <name type="common">Parasitoid wasp</name>
    <dbReference type="NCBI Taxonomy" id="684658"/>
    <lineage>
        <taxon>Eukaryota</taxon>
        <taxon>Metazoa</taxon>
        <taxon>Ecdysozoa</taxon>
        <taxon>Arthropoda</taxon>
        <taxon>Hexapoda</taxon>
        <taxon>Insecta</taxon>
        <taxon>Pterygota</taxon>
        <taxon>Neoptera</taxon>
        <taxon>Endopterygota</taxon>
        <taxon>Hymenoptera</taxon>
        <taxon>Apocrita</taxon>
        <taxon>Ichneumonoidea</taxon>
        <taxon>Braconidae</taxon>
        <taxon>Aphidiinae</taxon>
        <taxon>Aphidius</taxon>
    </lineage>
</organism>
<dbReference type="Pfam" id="PF26188">
    <property type="entry name" value="RESC6"/>
    <property type="match status" value="1"/>
</dbReference>
<evidence type="ECO:0000256" key="2">
    <source>
        <dbReference type="ARBA" id="ARBA00023128"/>
    </source>
</evidence>
<dbReference type="GO" id="GO:0000963">
    <property type="term" value="P:mitochondrial RNA processing"/>
    <property type="evidence" value="ECO:0007669"/>
    <property type="project" value="TreeGrafter"/>
</dbReference>
<dbReference type="Pfam" id="PF08373">
    <property type="entry name" value="RAP"/>
    <property type="match status" value="1"/>
</dbReference>